<organism evidence="2 3">
    <name type="scientific">Salinivirga cyanobacteriivorans</name>
    <dbReference type="NCBI Taxonomy" id="1307839"/>
    <lineage>
        <taxon>Bacteria</taxon>
        <taxon>Pseudomonadati</taxon>
        <taxon>Bacteroidota</taxon>
        <taxon>Bacteroidia</taxon>
        <taxon>Bacteroidales</taxon>
        <taxon>Salinivirgaceae</taxon>
        <taxon>Salinivirga</taxon>
    </lineage>
</organism>
<dbReference type="InterPro" id="IPR039422">
    <property type="entry name" value="MarR/SlyA-like"/>
</dbReference>
<evidence type="ECO:0000313" key="3">
    <source>
        <dbReference type="Proteomes" id="UP000064893"/>
    </source>
</evidence>
<keyword evidence="3" id="KW-1185">Reference proteome</keyword>
<dbReference type="InterPro" id="IPR036390">
    <property type="entry name" value="WH_DNA-bd_sf"/>
</dbReference>
<dbReference type="PANTHER" id="PTHR33164:SF43">
    <property type="entry name" value="HTH-TYPE TRANSCRIPTIONAL REPRESSOR YETL"/>
    <property type="match status" value="1"/>
</dbReference>
<dbReference type="GO" id="GO:0006950">
    <property type="term" value="P:response to stress"/>
    <property type="evidence" value="ECO:0007669"/>
    <property type="project" value="TreeGrafter"/>
</dbReference>
<dbReference type="InterPro" id="IPR000835">
    <property type="entry name" value="HTH_MarR-typ"/>
</dbReference>
<dbReference type="EMBL" id="CP013118">
    <property type="protein sequence ID" value="ALO17020.1"/>
    <property type="molecule type" value="Genomic_DNA"/>
</dbReference>
<feature type="domain" description="HTH marR-type" evidence="1">
    <location>
        <begin position="6"/>
        <end position="140"/>
    </location>
</feature>
<dbReference type="KEGG" id="blq:L21SP5_03409"/>
<dbReference type="AlphaFoldDB" id="A0A0S2I4U6"/>
<dbReference type="PROSITE" id="PS50995">
    <property type="entry name" value="HTH_MARR_2"/>
    <property type="match status" value="1"/>
</dbReference>
<dbReference type="Proteomes" id="UP000064893">
    <property type="component" value="Chromosome"/>
</dbReference>
<protein>
    <submittedName>
        <fullName evidence="2">Salmolysin</fullName>
    </submittedName>
</protein>
<dbReference type="InterPro" id="IPR036388">
    <property type="entry name" value="WH-like_DNA-bd_sf"/>
</dbReference>
<dbReference type="Gene3D" id="1.10.10.10">
    <property type="entry name" value="Winged helix-like DNA-binding domain superfamily/Winged helix DNA-binding domain"/>
    <property type="match status" value="1"/>
</dbReference>
<proteinExistence type="predicted"/>
<name>A0A0S2I4U6_9BACT</name>
<dbReference type="SUPFAM" id="SSF46785">
    <property type="entry name" value="Winged helix' DNA-binding domain"/>
    <property type="match status" value="1"/>
</dbReference>
<dbReference type="PANTHER" id="PTHR33164">
    <property type="entry name" value="TRANSCRIPTIONAL REGULATOR, MARR FAMILY"/>
    <property type="match status" value="1"/>
</dbReference>
<evidence type="ECO:0000313" key="2">
    <source>
        <dbReference type="EMBL" id="ALO17020.1"/>
    </source>
</evidence>
<dbReference type="Pfam" id="PF12802">
    <property type="entry name" value="MarR_2"/>
    <property type="match status" value="1"/>
</dbReference>
<dbReference type="GO" id="GO:0003700">
    <property type="term" value="F:DNA-binding transcription factor activity"/>
    <property type="evidence" value="ECO:0007669"/>
    <property type="project" value="InterPro"/>
</dbReference>
<dbReference type="SMART" id="SM00347">
    <property type="entry name" value="HTH_MARR"/>
    <property type="match status" value="1"/>
</dbReference>
<dbReference type="PRINTS" id="PR00598">
    <property type="entry name" value="HTHMARR"/>
</dbReference>
<dbReference type="RefSeq" id="WP_057954354.1">
    <property type="nucleotide sequence ID" value="NZ_CP013118.1"/>
</dbReference>
<sequence length="145" mass="16600">MKYTYKKSLGLLSLAISKGLGNRLEQKLKAQKINITADQWSVLSMLRHEGESSQKNISDVFGYDKVRVLRIVRNLEDRGILNKRVCSHDKRTRIVSLTSEGMSLYAKIHPIAEATINEATKSLSNREVRLYTEISQKIIMHLKEN</sequence>
<gene>
    <name evidence="2" type="primary">slyA</name>
    <name evidence="2" type="ORF">L21SP5_03409</name>
</gene>
<reference evidence="2 3" key="1">
    <citation type="submission" date="2015-11" db="EMBL/GenBank/DDBJ databases">
        <title>Description and complete genome sequence of a novel strain predominating in hypersaline microbial mats and representing a new family of the Bacteriodetes phylum.</title>
        <authorList>
            <person name="Spring S."/>
            <person name="Bunk B."/>
            <person name="Sproer C."/>
            <person name="Klenk H.-P."/>
        </authorList>
    </citation>
    <scope>NUCLEOTIDE SEQUENCE [LARGE SCALE GENOMIC DNA]</scope>
    <source>
        <strain evidence="2 3">L21-Spi-D4</strain>
    </source>
</reference>
<dbReference type="OrthoDB" id="996843at2"/>
<evidence type="ECO:0000259" key="1">
    <source>
        <dbReference type="PROSITE" id="PS50995"/>
    </source>
</evidence>
<accession>A0A0S2I4U6</accession>